<dbReference type="HOGENOM" id="CLU_177536_0_0_5"/>
<protein>
    <submittedName>
        <fullName evidence="2">Heat shock protein DnaJ domain protein</fullName>
    </submittedName>
</protein>
<proteinExistence type="predicted"/>
<evidence type="ECO:0000313" key="2">
    <source>
        <dbReference type="EMBL" id="ABK43520.1"/>
    </source>
</evidence>
<gene>
    <name evidence="2" type="ordered locus">Mmc1_1002</name>
</gene>
<accession>A0L6C7</accession>
<dbReference type="PROSITE" id="PS50076">
    <property type="entry name" value="DNAJ_2"/>
    <property type="match status" value="1"/>
</dbReference>
<keyword evidence="3" id="KW-1185">Reference proteome</keyword>
<dbReference type="EMBL" id="CP000471">
    <property type="protein sequence ID" value="ABK43520.1"/>
    <property type="molecule type" value="Genomic_DNA"/>
</dbReference>
<dbReference type="OrthoDB" id="9779889at2"/>
<dbReference type="InterPro" id="IPR036869">
    <property type="entry name" value="J_dom_sf"/>
</dbReference>
<dbReference type="STRING" id="156889.Mmc1_1002"/>
<dbReference type="SMART" id="SM00271">
    <property type="entry name" value="DnaJ"/>
    <property type="match status" value="1"/>
</dbReference>
<reference evidence="2 3" key="2">
    <citation type="journal article" date="2012" name="Int. J. Syst. Evol. Microbiol.">
        <title>Magnetococcus marinus gen. nov., sp. nov., a marine, magnetotactic bacterium that represents a novel lineage (Magnetococcaceae fam. nov.; Magnetococcales ord. nov.) at the base of the Alphaproteobacteria.</title>
        <authorList>
            <person name="Bazylinski D.A."/>
            <person name="Williams T.J."/>
            <person name="Lefevre C.T."/>
            <person name="Berg R.J."/>
            <person name="Zhang C.L."/>
            <person name="Bowser S.S."/>
            <person name="Dean A.J."/>
            <person name="Beveridge T.J."/>
        </authorList>
    </citation>
    <scope>NUCLEOTIDE SEQUENCE [LARGE SCALE GENOMIC DNA]</scope>
    <source>
        <strain evidence="3">ATCC BAA-1437 / JCM 17883 / MC-1</strain>
    </source>
</reference>
<reference evidence="3" key="1">
    <citation type="journal article" date="2009" name="Appl. Environ. Microbiol.">
        <title>Complete genome sequence of the chemolithoautotrophic marine magnetotactic coccus strain MC-1.</title>
        <authorList>
            <person name="Schubbe S."/>
            <person name="Williams T.J."/>
            <person name="Xie G."/>
            <person name="Kiss H.E."/>
            <person name="Brettin T.S."/>
            <person name="Martinez D."/>
            <person name="Ross C.A."/>
            <person name="Schuler D."/>
            <person name="Cox B.L."/>
            <person name="Nealson K.H."/>
            <person name="Bazylinski D.A."/>
        </authorList>
    </citation>
    <scope>NUCLEOTIDE SEQUENCE [LARGE SCALE GENOMIC DNA]</scope>
    <source>
        <strain evidence="3">ATCC BAA-1437 / JCM 17883 / MC-1</strain>
    </source>
</reference>
<dbReference type="AlphaFoldDB" id="A0L6C7"/>
<name>A0L6C7_MAGMM</name>
<dbReference type="Gene3D" id="1.10.287.110">
    <property type="entry name" value="DnaJ domain"/>
    <property type="match status" value="1"/>
</dbReference>
<dbReference type="SUPFAM" id="SSF46565">
    <property type="entry name" value="Chaperone J-domain"/>
    <property type="match status" value="1"/>
</dbReference>
<sequence>MREPAPGLYARISAARELLGLSERASLADIETRTKALLKRWHPDKNPPEKAAQCHSQTKAILEAHALIKSYIAHYQYAFSKQEVERYLPPDEWWFKRFGPDEHDV</sequence>
<dbReference type="eggNOG" id="COG0484">
    <property type="taxonomic scope" value="Bacteria"/>
</dbReference>
<dbReference type="Proteomes" id="UP000002586">
    <property type="component" value="Chromosome"/>
</dbReference>
<dbReference type="RefSeq" id="WP_011712677.1">
    <property type="nucleotide sequence ID" value="NC_008576.1"/>
</dbReference>
<organism evidence="2 3">
    <name type="scientific">Magnetococcus marinus (strain ATCC BAA-1437 / JCM 17883 / MC-1)</name>
    <dbReference type="NCBI Taxonomy" id="156889"/>
    <lineage>
        <taxon>Bacteria</taxon>
        <taxon>Pseudomonadati</taxon>
        <taxon>Pseudomonadota</taxon>
        <taxon>Magnetococcia</taxon>
        <taxon>Magnetococcales</taxon>
        <taxon>Magnetococcaceae</taxon>
        <taxon>Magnetococcus</taxon>
    </lineage>
</organism>
<dbReference type="KEGG" id="mgm:Mmc1_1002"/>
<feature type="domain" description="J" evidence="1">
    <location>
        <begin position="14"/>
        <end position="88"/>
    </location>
</feature>
<dbReference type="Pfam" id="PF00226">
    <property type="entry name" value="DnaJ"/>
    <property type="match status" value="1"/>
</dbReference>
<evidence type="ECO:0000259" key="1">
    <source>
        <dbReference type="PROSITE" id="PS50076"/>
    </source>
</evidence>
<dbReference type="InterPro" id="IPR001623">
    <property type="entry name" value="DnaJ_domain"/>
</dbReference>
<dbReference type="CDD" id="cd06257">
    <property type="entry name" value="DnaJ"/>
    <property type="match status" value="1"/>
</dbReference>
<keyword evidence="2" id="KW-0346">Stress response</keyword>
<evidence type="ECO:0000313" key="3">
    <source>
        <dbReference type="Proteomes" id="UP000002586"/>
    </source>
</evidence>